<name>A0A2P5ANL9_PARAD</name>
<evidence type="ECO:0000313" key="2">
    <source>
        <dbReference type="EMBL" id="PON38127.1"/>
    </source>
</evidence>
<evidence type="ECO:0000313" key="3">
    <source>
        <dbReference type="Proteomes" id="UP000237105"/>
    </source>
</evidence>
<accession>A0A2P5ANL9</accession>
<evidence type="ECO:0000256" key="1">
    <source>
        <dbReference type="SAM" id="MobiDB-lite"/>
    </source>
</evidence>
<proteinExistence type="predicted"/>
<feature type="region of interest" description="Disordered" evidence="1">
    <location>
        <begin position="1"/>
        <end position="48"/>
    </location>
</feature>
<feature type="compositionally biased region" description="Basic and acidic residues" evidence="1">
    <location>
        <begin position="1"/>
        <end position="38"/>
    </location>
</feature>
<dbReference type="Proteomes" id="UP000237105">
    <property type="component" value="Unassembled WGS sequence"/>
</dbReference>
<dbReference type="EMBL" id="JXTB01000505">
    <property type="protein sequence ID" value="PON38127.1"/>
    <property type="molecule type" value="Genomic_DNA"/>
</dbReference>
<dbReference type="PANTHER" id="PTHR47488">
    <property type="entry name" value="HEAVY METAL TRANSPORT/DETOXIFICATION SUPERFAMILY PROTEIN"/>
    <property type="match status" value="1"/>
</dbReference>
<dbReference type="PANTHER" id="PTHR47488:SF7">
    <property type="entry name" value="HEAVY METAL TRANSPORT_DETOXIFICATION SUPERFAMILY PROTEIN"/>
    <property type="match status" value="1"/>
</dbReference>
<dbReference type="GO" id="GO:1900150">
    <property type="term" value="P:regulation of defense response to fungus"/>
    <property type="evidence" value="ECO:0007669"/>
    <property type="project" value="InterPro"/>
</dbReference>
<dbReference type="InterPro" id="IPR044169">
    <property type="entry name" value="PI21"/>
</dbReference>
<protein>
    <submittedName>
        <fullName evidence="2">Uncharacterized protein</fullName>
    </submittedName>
</protein>
<reference evidence="3" key="1">
    <citation type="submission" date="2016-06" db="EMBL/GenBank/DDBJ databases">
        <title>Parallel loss of symbiosis genes in relatives of nitrogen-fixing non-legume Parasponia.</title>
        <authorList>
            <person name="Van Velzen R."/>
            <person name="Holmer R."/>
            <person name="Bu F."/>
            <person name="Rutten L."/>
            <person name="Van Zeijl A."/>
            <person name="Liu W."/>
            <person name="Santuari L."/>
            <person name="Cao Q."/>
            <person name="Sharma T."/>
            <person name="Shen D."/>
            <person name="Roswanjaya Y."/>
            <person name="Wardhani T."/>
            <person name="Kalhor M.S."/>
            <person name="Jansen J."/>
            <person name="Van den Hoogen J."/>
            <person name="Gungor B."/>
            <person name="Hartog M."/>
            <person name="Hontelez J."/>
            <person name="Verver J."/>
            <person name="Yang W.-C."/>
            <person name="Schijlen E."/>
            <person name="Repin R."/>
            <person name="Schilthuizen M."/>
            <person name="Schranz E."/>
            <person name="Heidstra R."/>
            <person name="Miyata K."/>
            <person name="Fedorova E."/>
            <person name="Kohlen W."/>
            <person name="Bisseling T."/>
            <person name="Smit S."/>
            <person name="Geurts R."/>
        </authorList>
    </citation>
    <scope>NUCLEOTIDE SEQUENCE [LARGE SCALE GENOMIC DNA]</scope>
    <source>
        <strain evidence="3">cv. WU1-14</strain>
    </source>
</reference>
<dbReference type="OrthoDB" id="1194587at2759"/>
<keyword evidence="3" id="KW-1185">Reference proteome</keyword>
<sequence>MGEKPKEPEKPKEKPKEPEKSKEKPKELEKPKEPEKSKPAPLAPPKDPAPAPCVAGYPPLAYPSFGTCCLECYGGHGGRPCYSGHGGPSPCYQYDGYYGRPVYDSYGGGRAYYVNRCDYFSEENSGACSIM</sequence>
<dbReference type="AlphaFoldDB" id="A0A2P5ANL9"/>
<comment type="caution">
    <text evidence="2">The sequence shown here is derived from an EMBL/GenBank/DDBJ whole genome shotgun (WGS) entry which is preliminary data.</text>
</comment>
<gene>
    <name evidence="2" type="ORF">PanWU01x14_314970</name>
</gene>
<organism evidence="2 3">
    <name type="scientific">Parasponia andersonii</name>
    <name type="common">Sponia andersonii</name>
    <dbReference type="NCBI Taxonomy" id="3476"/>
    <lineage>
        <taxon>Eukaryota</taxon>
        <taxon>Viridiplantae</taxon>
        <taxon>Streptophyta</taxon>
        <taxon>Embryophyta</taxon>
        <taxon>Tracheophyta</taxon>
        <taxon>Spermatophyta</taxon>
        <taxon>Magnoliopsida</taxon>
        <taxon>eudicotyledons</taxon>
        <taxon>Gunneridae</taxon>
        <taxon>Pentapetalae</taxon>
        <taxon>rosids</taxon>
        <taxon>fabids</taxon>
        <taxon>Rosales</taxon>
        <taxon>Cannabaceae</taxon>
        <taxon>Parasponia</taxon>
    </lineage>
</organism>